<dbReference type="Proteomes" id="UP001431783">
    <property type="component" value="Unassembled WGS sequence"/>
</dbReference>
<name>A0AAW1TLV1_9CUCU</name>
<evidence type="ECO:0000313" key="5">
    <source>
        <dbReference type="EMBL" id="KAK9872396.1"/>
    </source>
</evidence>
<evidence type="ECO:0000256" key="2">
    <source>
        <dbReference type="ARBA" id="ARBA00024195"/>
    </source>
</evidence>
<reference evidence="5 6" key="1">
    <citation type="submission" date="2023-03" db="EMBL/GenBank/DDBJ databases">
        <title>Genome insight into feeding habits of ladybird beetles.</title>
        <authorList>
            <person name="Li H.-S."/>
            <person name="Huang Y.-H."/>
            <person name="Pang H."/>
        </authorList>
    </citation>
    <scope>NUCLEOTIDE SEQUENCE [LARGE SCALE GENOMIC DNA]</scope>
    <source>
        <strain evidence="5">SYSU_2023b</strain>
        <tissue evidence="5">Whole body</tissue>
    </source>
</reference>
<protein>
    <recommendedName>
        <fullName evidence="4">Peptidase S1 domain-containing protein</fullName>
    </recommendedName>
</protein>
<dbReference type="InterPro" id="IPR043504">
    <property type="entry name" value="Peptidase_S1_PA_chymotrypsin"/>
</dbReference>
<dbReference type="InterPro" id="IPR001254">
    <property type="entry name" value="Trypsin_dom"/>
</dbReference>
<dbReference type="GO" id="GO:0006508">
    <property type="term" value="P:proteolysis"/>
    <property type="evidence" value="ECO:0007669"/>
    <property type="project" value="InterPro"/>
</dbReference>
<keyword evidence="6" id="KW-1185">Reference proteome</keyword>
<dbReference type="SMART" id="SM00020">
    <property type="entry name" value="Tryp_SPc"/>
    <property type="match status" value="1"/>
</dbReference>
<feature type="signal peptide" evidence="3">
    <location>
        <begin position="1"/>
        <end position="19"/>
    </location>
</feature>
<feature type="chain" id="PRO_5043878484" description="Peptidase S1 domain-containing protein" evidence="3">
    <location>
        <begin position="20"/>
        <end position="187"/>
    </location>
</feature>
<evidence type="ECO:0000256" key="1">
    <source>
        <dbReference type="ARBA" id="ARBA00023157"/>
    </source>
</evidence>
<keyword evidence="1" id="KW-1015">Disulfide bond</keyword>
<organism evidence="5 6">
    <name type="scientific">Henosepilachna vigintioctopunctata</name>
    <dbReference type="NCBI Taxonomy" id="420089"/>
    <lineage>
        <taxon>Eukaryota</taxon>
        <taxon>Metazoa</taxon>
        <taxon>Ecdysozoa</taxon>
        <taxon>Arthropoda</taxon>
        <taxon>Hexapoda</taxon>
        <taxon>Insecta</taxon>
        <taxon>Pterygota</taxon>
        <taxon>Neoptera</taxon>
        <taxon>Endopterygota</taxon>
        <taxon>Coleoptera</taxon>
        <taxon>Polyphaga</taxon>
        <taxon>Cucujiformia</taxon>
        <taxon>Coccinelloidea</taxon>
        <taxon>Coccinellidae</taxon>
        <taxon>Epilachninae</taxon>
        <taxon>Epilachnini</taxon>
        <taxon>Henosepilachna</taxon>
    </lineage>
</organism>
<dbReference type="AlphaFoldDB" id="A0AAW1TLV1"/>
<dbReference type="GO" id="GO:0004252">
    <property type="term" value="F:serine-type endopeptidase activity"/>
    <property type="evidence" value="ECO:0007669"/>
    <property type="project" value="InterPro"/>
</dbReference>
<evidence type="ECO:0000256" key="3">
    <source>
        <dbReference type="SAM" id="SignalP"/>
    </source>
</evidence>
<evidence type="ECO:0000259" key="4">
    <source>
        <dbReference type="PROSITE" id="PS50240"/>
    </source>
</evidence>
<dbReference type="SUPFAM" id="SSF50494">
    <property type="entry name" value="Trypsin-like serine proteases"/>
    <property type="match status" value="1"/>
</dbReference>
<dbReference type="PANTHER" id="PTHR24256">
    <property type="entry name" value="TRYPTASE-RELATED"/>
    <property type="match status" value="1"/>
</dbReference>
<dbReference type="PROSITE" id="PS50240">
    <property type="entry name" value="TRYPSIN_DOM"/>
    <property type="match status" value="1"/>
</dbReference>
<comment type="similarity">
    <text evidence="2">Belongs to the peptidase S1 family. CLIP subfamily.</text>
</comment>
<dbReference type="EMBL" id="JARQZJ010000011">
    <property type="protein sequence ID" value="KAK9872396.1"/>
    <property type="molecule type" value="Genomic_DNA"/>
</dbReference>
<sequence>MVLTSFNFIICLLICFKLSQQNLTCSFSSFPFMIGIKETFSFRHVCAGSLVKPDTVLTLASCIIGRKEIPGYFTAVAGPSLIGKIGSQRSIAKEIVIHAGFDRTRYAFDVGLLILQHKFQLSHLINIVKVPEEFIAEDFGKLYTKAVAIGWGPYHPGKRIIDDNRYLFNPSLKCVELDLLDEKTVRS</sequence>
<comment type="caution">
    <text evidence="5">The sequence shown here is derived from an EMBL/GenBank/DDBJ whole genome shotgun (WGS) entry which is preliminary data.</text>
</comment>
<feature type="domain" description="Peptidase S1" evidence="4">
    <location>
        <begin position="18"/>
        <end position="187"/>
    </location>
</feature>
<dbReference type="Pfam" id="PF00089">
    <property type="entry name" value="Trypsin"/>
    <property type="match status" value="1"/>
</dbReference>
<gene>
    <name evidence="5" type="ORF">WA026_017854</name>
</gene>
<dbReference type="InterPro" id="IPR051487">
    <property type="entry name" value="Ser/Thr_Proteases_Immune/Dev"/>
</dbReference>
<evidence type="ECO:0000313" key="6">
    <source>
        <dbReference type="Proteomes" id="UP001431783"/>
    </source>
</evidence>
<dbReference type="InterPro" id="IPR009003">
    <property type="entry name" value="Peptidase_S1_PA"/>
</dbReference>
<accession>A0AAW1TLV1</accession>
<keyword evidence="3" id="KW-0732">Signal</keyword>
<dbReference type="Gene3D" id="2.40.10.10">
    <property type="entry name" value="Trypsin-like serine proteases"/>
    <property type="match status" value="1"/>
</dbReference>
<proteinExistence type="inferred from homology"/>